<evidence type="ECO:0000313" key="2">
    <source>
        <dbReference type="Proteomes" id="UP000063699"/>
    </source>
</evidence>
<organism evidence="1 2">
    <name type="scientific">Kibdelosporangium phytohabitans</name>
    <dbReference type="NCBI Taxonomy" id="860235"/>
    <lineage>
        <taxon>Bacteria</taxon>
        <taxon>Bacillati</taxon>
        <taxon>Actinomycetota</taxon>
        <taxon>Actinomycetes</taxon>
        <taxon>Pseudonocardiales</taxon>
        <taxon>Pseudonocardiaceae</taxon>
        <taxon>Kibdelosporangium</taxon>
    </lineage>
</organism>
<dbReference type="Proteomes" id="UP000063699">
    <property type="component" value="Chromosome"/>
</dbReference>
<name>A0A0N9HQI8_9PSEU</name>
<gene>
    <name evidence="1" type="ORF">AOZ06_08760</name>
</gene>
<dbReference type="STRING" id="860235.AOZ06_08760"/>
<proteinExistence type="predicted"/>
<evidence type="ECO:0000313" key="1">
    <source>
        <dbReference type="EMBL" id="ALG07006.1"/>
    </source>
</evidence>
<dbReference type="RefSeq" id="WP_054288977.1">
    <property type="nucleotide sequence ID" value="NZ_CP012752.1"/>
</dbReference>
<dbReference type="KEGG" id="kphy:AOZ06_08760"/>
<dbReference type="OrthoDB" id="3700248at2"/>
<keyword evidence="2" id="KW-1185">Reference proteome</keyword>
<dbReference type="EMBL" id="CP012752">
    <property type="protein sequence ID" value="ALG07006.1"/>
    <property type="molecule type" value="Genomic_DNA"/>
</dbReference>
<sequence length="110" mass="11746">MPDGYAVDLKVLEAHERELKALVAGLPDASDAASDYIGNMQTFGVLGQFLAAAILSEWTGEAENYVGKVKQAGDDVVAKFALMRQAYDDNDQSLKQAFHQLAGGMNGAKP</sequence>
<protein>
    <recommendedName>
        <fullName evidence="3">ESX-1 secretion-associated protein</fullName>
    </recommendedName>
</protein>
<dbReference type="AlphaFoldDB" id="A0A0N9HQI8"/>
<reference evidence="1 2" key="1">
    <citation type="submission" date="2015-07" db="EMBL/GenBank/DDBJ databases">
        <title>Genome sequencing of Kibdelosporangium phytohabitans.</title>
        <authorList>
            <person name="Qin S."/>
            <person name="Xing K."/>
        </authorList>
    </citation>
    <scope>NUCLEOTIDE SEQUENCE [LARGE SCALE GENOMIC DNA]</scope>
    <source>
        <strain evidence="1 2">KLBMP1111</strain>
    </source>
</reference>
<accession>A0A0N9HQI8</accession>
<evidence type="ECO:0008006" key="3">
    <source>
        <dbReference type="Google" id="ProtNLM"/>
    </source>
</evidence>